<sequence length="330" mass="37203">MWVWYFILVLSLSIDSKAVPGGLDKEFKDAIQLNKYSPATRKLVGKTLKALQIFDSYDTSVKSKQQFWVLGSEFSATAIEALGGLKKAEKQFTATISGSLIELKNLQIALQKKPDLVGQIDNKNSPCFMGDNMYSKEDCEKCRKSIPGFKSKAKSMTELRGIILGMQQTIPKQFLYYQNDVFVVVAEAIRIIDKMNDCLKAGGDTSKCSRDKSFLLFTRKMRLIITREKDHVKMVATEATKLKTIVAQLVLEVSSSMEMMTECLWLKKGLSIFDIWKKSNVPSVESAAKNVGMDMSKVKATDSKKVTLQRQRRRSLSVGTKLAQSRRYKL</sequence>
<proteinExistence type="predicted"/>
<organism evidence="2 3">
    <name type="scientific">Apolygus lucorum</name>
    <name type="common">Small green plant bug</name>
    <name type="synonym">Lygocoris lucorum</name>
    <dbReference type="NCBI Taxonomy" id="248454"/>
    <lineage>
        <taxon>Eukaryota</taxon>
        <taxon>Metazoa</taxon>
        <taxon>Ecdysozoa</taxon>
        <taxon>Arthropoda</taxon>
        <taxon>Hexapoda</taxon>
        <taxon>Insecta</taxon>
        <taxon>Pterygota</taxon>
        <taxon>Neoptera</taxon>
        <taxon>Paraneoptera</taxon>
        <taxon>Hemiptera</taxon>
        <taxon>Heteroptera</taxon>
        <taxon>Panheteroptera</taxon>
        <taxon>Cimicomorpha</taxon>
        <taxon>Miridae</taxon>
        <taxon>Mirini</taxon>
        <taxon>Apolygus</taxon>
    </lineage>
</organism>
<protein>
    <submittedName>
        <fullName evidence="2">Uncharacterized protein</fullName>
    </submittedName>
</protein>
<evidence type="ECO:0000313" key="3">
    <source>
        <dbReference type="Proteomes" id="UP000466442"/>
    </source>
</evidence>
<keyword evidence="1" id="KW-0732">Signal</keyword>
<evidence type="ECO:0000256" key="1">
    <source>
        <dbReference type="SAM" id="SignalP"/>
    </source>
</evidence>
<dbReference type="Proteomes" id="UP000466442">
    <property type="component" value="Linkage Group LG16"/>
</dbReference>
<evidence type="ECO:0000313" key="2">
    <source>
        <dbReference type="EMBL" id="KAF6198126.1"/>
    </source>
</evidence>
<name>A0A8S9WQP3_APOLU</name>
<dbReference type="EMBL" id="WIXP02000016">
    <property type="protein sequence ID" value="KAF6198126.1"/>
    <property type="molecule type" value="Genomic_DNA"/>
</dbReference>
<gene>
    <name evidence="2" type="ORF">GE061_007873</name>
</gene>
<keyword evidence="3" id="KW-1185">Reference proteome</keyword>
<accession>A0A8S9WQP3</accession>
<comment type="caution">
    <text evidence="2">The sequence shown here is derived from an EMBL/GenBank/DDBJ whole genome shotgun (WGS) entry which is preliminary data.</text>
</comment>
<feature type="signal peptide" evidence="1">
    <location>
        <begin position="1"/>
        <end position="18"/>
    </location>
</feature>
<dbReference type="AlphaFoldDB" id="A0A8S9WQP3"/>
<feature type="chain" id="PRO_5035902899" evidence="1">
    <location>
        <begin position="19"/>
        <end position="330"/>
    </location>
</feature>
<reference evidence="2" key="1">
    <citation type="journal article" date="2021" name="Mol. Ecol. Resour.">
        <title>Apolygus lucorum genome provides insights into omnivorousness and mesophyll feeding.</title>
        <authorList>
            <person name="Liu Y."/>
            <person name="Liu H."/>
            <person name="Wang H."/>
            <person name="Huang T."/>
            <person name="Liu B."/>
            <person name="Yang B."/>
            <person name="Yin L."/>
            <person name="Li B."/>
            <person name="Zhang Y."/>
            <person name="Zhang S."/>
            <person name="Jiang F."/>
            <person name="Zhang X."/>
            <person name="Ren Y."/>
            <person name="Wang B."/>
            <person name="Wang S."/>
            <person name="Lu Y."/>
            <person name="Wu K."/>
            <person name="Fan W."/>
            <person name="Wang G."/>
        </authorList>
    </citation>
    <scope>NUCLEOTIDE SEQUENCE</scope>
    <source>
        <strain evidence="2">12Hb</strain>
    </source>
</reference>